<name>A0A3M0T2T3_9CLOT</name>
<evidence type="ECO:0000256" key="1">
    <source>
        <dbReference type="SAM" id="Coils"/>
    </source>
</evidence>
<organism evidence="2 3">
    <name type="scientific">Clostridium autoethanogenum</name>
    <dbReference type="NCBI Taxonomy" id="84023"/>
    <lineage>
        <taxon>Bacteria</taxon>
        <taxon>Bacillati</taxon>
        <taxon>Bacillota</taxon>
        <taxon>Clostridia</taxon>
        <taxon>Eubacteriales</taxon>
        <taxon>Clostridiaceae</taxon>
        <taxon>Clostridium</taxon>
    </lineage>
</organism>
<sequence length="99" mass="11227">MDKETLSAIKQLLKDELSPIKSQLNENTEILRALEHSAEIHKADTDNLTHQIAQLQGTVKNLSGEMSQKFSDLNETNKSLLEMYGAHEAEIRTLRRKPV</sequence>
<gene>
    <name evidence="2" type="ORF">D9O40_00920</name>
</gene>
<accession>A0A3M0T2T3</accession>
<dbReference type="Proteomes" id="UP000277999">
    <property type="component" value="Unassembled WGS sequence"/>
</dbReference>
<dbReference type="RefSeq" id="WP_122057706.1">
    <property type="nucleotide sequence ID" value="NZ_RFAQ01000001.1"/>
</dbReference>
<evidence type="ECO:0000313" key="3">
    <source>
        <dbReference type="Proteomes" id="UP000277999"/>
    </source>
</evidence>
<reference evidence="2 3" key="1">
    <citation type="submission" date="2018-10" db="EMBL/GenBank/DDBJ databases">
        <title>Genome-centric metagenomics revealed C2 chemical producing, CO utilizing Clostridium with novel acetogenic gene cluster.</title>
        <authorList>
            <person name="Kang H."/>
            <person name="Park B."/>
            <person name="Choi I.G."/>
            <person name="Chang I.S."/>
        </authorList>
    </citation>
    <scope>NUCLEOTIDE SEQUENCE [LARGE SCALE GENOMIC DNA]</scope>
    <source>
        <strain evidence="2 3">H21-9</strain>
    </source>
</reference>
<evidence type="ECO:0000313" key="2">
    <source>
        <dbReference type="EMBL" id="RMD04943.1"/>
    </source>
</evidence>
<dbReference type="AlphaFoldDB" id="A0A3M0T2T3"/>
<keyword evidence="1" id="KW-0175">Coiled coil</keyword>
<dbReference type="EMBL" id="RFAQ01000001">
    <property type="protein sequence ID" value="RMD04943.1"/>
    <property type="molecule type" value="Genomic_DNA"/>
</dbReference>
<feature type="coiled-coil region" evidence="1">
    <location>
        <begin position="45"/>
        <end position="97"/>
    </location>
</feature>
<protein>
    <submittedName>
        <fullName evidence="2">Uncharacterized protein</fullName>
    </submittedName>
</protein>
<comment type="caution">
    <text evidence="2">The sequence shown here is derived from an EMBL/GenBank/DDBJ whole genome shotgun (WGS) entry which is preliminary data.</text>
</comment>
<proteinExistence type="predicted"/>